<dbReference type="AlphaFoldDB" id="A0A212RIX7"/>
<evidence type="ECO:0000256" key="2">
    <source>
        <dbReference type="ARBA" id="ARBA00022679"/>
    </source>
</evidence>
<dbReference type="Pfam" id="PF13692">
    <property type="entry name" value="Glyco_trans_1_4"/>
    <property type="match status" value="1"/>
</dbReference>
<keyword evidence="2 3" id="KW-0808">Transferase</keyword>
<dbReference type="PANTHER" id="PTHR12526">
    <property type="entry name" value="GLYCOSYLTRANSFERASE"/>
    <property type="match status" value="1"/>
</dbReference>
<evidence type="ECO:0000256" key="1">
    <source>
        <dbReference type="ARBA" id="ARBA00022676"/>
    </source>
</evidence>
<evidence type="ECO:0000313" key="4">
    <source>
        <dbReference type="Proteomes" id="UP000197065"/>
    </source>
</evidence>
<name>A0A212RIX7_9PROT</name>
<reference evidence="3 4" key="1">
    <citation type="submission" date="2017-06" db="EMBL/GenBank/DDBJ databases">
        <authorList>
            <person name="Kim H.J."/>
            <person name="Triplett B.A."/>
        </authorList>
    </citation>
    <scope>NUCLEOTIDE SEQUENCE [LARGE SCALE GENOMIC DNA]</scope>
    <source>
        <strain evidence="3 4">B29T1</strain>
    </source>
</reference>
<dbReference type="PANTHER" id="PTHR12526:SF510">
    <property type="entry name" value="D-INOSITOL 3-PHOSPHATE GLYCOSYLTRANSFERASE"/>
    <property type="match status" value="1"/>
</dbReference>
<gene>
    <name evidence="3" type="ORF">SAMN07250955_10963</name>
</gene>
<accession>A0A212RIX7</accession>
<dbReference type="Gene3D" id="3.40.50.2000">
    <property type="entry name" value="Glycogen Phosphorylase B"/>
    <property type="match status" value="2"/>
</dbReference>
<dbReference type="Proteomes" id="UP000197065">
    <property type="component" value="Unassembled WGS sequence"/>
</dbReference>
<organism evidence="3 4">
    <name type="scientific">Arboricoccus pini</name>
    <dbReference type="NCBI Taxonomy" id="1963835"/>
    <lineage>
        <taxon>Bacteria</taxon>
        <taxon>Pseudomonadati</taxon>
        <taxon>Pseudomonadota</taxon>
        <taxon>Alphaproteobacteria</taxon>
        <taxon>Geminicoccales</taxon>
        <taxon>Geminicoccaceae</taxon>
        <taxon>Arboricoccus</taxon>
    </lineage>
</organism>
<dbReference type="SUPFAM" id="SSF53756">
    <property type="entry name" value="UDP-Glycosyltransferase/glycogen phosphorylase"/>
    <property type="match status" value="1"/>
</dbReference>
<dbReference type="GO" id="GO:0016757">
    <property type="term" value="F:glycosyltransferase activity"/>
    <property type="evidence" value="ECO:0007669"/>
    <property type="project" value="UniProtKB-KW"/>
</dbReference>
<dbReference type="EMBL" id="FYEH01000009">
    <property type="protein sequence ID" value="SNB72280.1"/>
    <property type="molecule type" value="Genomic_DNA"/>
</dbReference>
<sequence>MRIALISTVPIFPCTGGNRARLFNLSQSMRSLGHEVEFVFLPSRRAGEADWQAHDDYFGSQGVHRLEREGLVDSLYMAKRVAGRMTRKVYRALGSERSHYYNLDEIFYTGFLPQLQALHAERDFDAAIVIYVFNSKALDAFPDSVLKVVDTHDAFTDRHKLFEAAGRAHAGYSLRSTDEARGLGRAHVVMAIQEREAMDFRELTNGTPTRVVTLSHTLDRSRKVDPPSRRSACFIGSAFEANVVSLRYFIDTVMPLVLAVRPDFKLYLAGSVCDAVEDRPTIVKMGRVPHVADAMEKGGILINPIVLGTGINIKLLDALACGVPVVSTEFGARGLEESGNGAVLTVPDGDAAGFSRVLLALMTDDDLWRASSARASQAAQDWDETQMRALGSVLSTKPVGLHKQKALLFGNSPMRWWPLIGRPRVR</sequence>
<evidence type="ECO:0000313" key="3">
    <source>
        <dbReference type="EMBL" id="SNB72280.1"/>
    </source>
</evidence>
<keyword evidence="1" id="KW-0328">Glycosyltransferase</keyword>
<proteinExistence type="predicted"/>
<keyword evidence="4" id="KW-1185">Reference proteome</keyword>
<protein>
    <submittedName>
        <fullName evidence="3">Glycosyltransferase involved in cell wall bisynthesis</fullName>
    </submittedName>
</protein>